<accession>A0AAW1D402</accession>
<keyword evidence="2" id="KW-1185">Reference proteome</keyword>
<gene>
    <name evidence="1" type="ORF">O3M35_010349</name>
</gene>
<evidence type="ECO:0000313" key="1">
    <source>
        <dbReference type="EMBL" id="KAK9503883.1"/>
    </source>
</evidence>
<dbReference type="Proteomes" id="UP001461498">
    <property type="component" value="Unassembled WGS sequence"/>
</dbReference>
<organism evidence="1 2">
    <name type="scientific">Rhynocoris fuscipes</name>
    <dbReference type="NCBI Taxonomy" id="488301"/>
    <lineage>
        <taxon>Eukaryota</taxon>
        <taxon>Metazoa</taxon>
        <taxon>Ecdysozoa</taxon>
        <taxon>Arthropoda</taxon>
        <taxon>Hexapoda</taxon>
        <taxon>Insecta</taxon>
        <taxon>Pterygota</taxon>
        <taxon>Neoptera</taxon>
        <taxon>Paraneoptera</taxon>
        <taxon>Hemiptera</taxon>
        <taxon>Heteroptera</taxon>
        <taxon>Panheteroptera</taxon>
        <taxon>Cimicomorpha</taxon>
        <taxon>Reduviidae</taxon>
        <taxon>Harpactorinae</taxon>
        <taxon>Harpactorini</taxon>
        <taxon>Rhynocoris</taxon>
    </lineage>
</organism>
<reference evidence="1 2" key="1">
    <citation type="submission" date="2022-12" db="EMBL/GenBank/DDBJ databases">
        <title>Chromosome-level genome assembly of true bugs.</title>
        <authorList>
            <person name="Ma L."/>
            <person name="Li H."/>
        </authorList>
    </citation>
    <scope>NUCLEOTIDE SEQUENCE [LARGE SCALE GENOMIC DNA]</scope>
    <source>
        <strain evidence="1">Lab_2022b</strain>
    </source>
</reference>
<name>A0AAW1D402_9HEMI</name>
<comment type="caution">
    <text evidence="1">The sequence shown here is derived from an EMBL/GenBank/DDBJ whole genome shotgun (WGS) entry which is preliminary data.</text>
</comment>
<evidence type="ECO:0000313" key="2">
    <source>
        <dbReference type="Proteomes" id="UP001461498"/>
    </source>
</evidence>
<dbReference type="EMBL" id="JAPXFL010000007">
    <property type="protein sequence ID" value="KAK9503883.1"/>
    <property type="molecule type" value="Genomic_DNA"/>
</dbReference>
<protein>
    <submittedName>
        <fullName evidence="1">Uncharacterized protein</fullName>
    </submittedName>
</protein>
<proteinExistence type="predicted"/>
<sequence length="78" mass="9348">MRNTIMMWEIAMTYTVPKRRLVRSQNENSHCMWRDKTRSFSKMGQLHHLQLCIECEAVSSNKTYKRNAWHSIGEIESM</sequence>
<dbReference type="AlphaFoldDB" id="A0AAW1D402"/>